<dbReference type="InterPro" id="IPR005508">
    <property type="entry name" value="At2g31720-like"/>
</dbReference>
<proteinExistence type="predicted"/>
<organism evidence="7">
    <name type="scientific">Sesamum radiatum</name>
    <name type="common">Black benniseed</name>
    <dbReference type="NCBI Taxonomy" id="300843"/>
    <lineage>
        <taxon>Eukaryota</taxon>
        <taxon>Viridiplantae</taxon>
        <taxon>Streptophyta</taxon>
        <taxon>Embryophyta</taxon>
        <taxon>Tracheophyta</taxon>
        <taxon>Spermatophyta</taxon>
        <taxon>Magnoliopsida</taxon>
        <taxon>eudicotyledons</taxon>
        <taxon>Gunneridae</taxon>
        <taxon>Pentapetalae</taxon>
        <taxon>asterids</taxon>
        <taxon>lamiids</taxon>
        <taxon>Lamiales</taxon>
        <taxon>Pedaliaceae</taxon>
        <taxon>Sesamum</taxon>
    </lineage>
</organism>
<dbReference type="PANTHER" id="PTHR31541:SF25">
    <property type="entry name" value="GAMMA-GLIADIN B"/>
    <property type="match status" value="1"/>
</dbReference>
<sequence>MEKNMDKIRLFGIDVYVPRRDDTPTPVQQSDQRDDQVVAADDDHDHDHVDTTLRLVVAGLVPRNMDRVRVYNPVPLQSFHPSMALDPSLQFGGNKPDENPSEEDALSLNHGVSRSNDVKKQGKLSKRKQNNVAGAERKQKPVKRRRSADQELEPPIPLLEEIPRLLEKIQLNNGTNPVFLYRKNLHPSDVRADQNRLFLTQCEKLMEFLTEEREHTANGRKEGLEIFAVDSHEGELYKLHLAQWPSLKMMVINSDWKKMVKKNNASAGDWVEIWGYRRNGQLQFAVNFRASATAGAEEAHDHQDNGGASTSTNSSSSNQGAGTSTS</sequence>
<evidence type="ECO:0000256" key="4">
    <source>
        <dbReference type="ARBA" id="ARBA00023163"/>
    </source>
</evidence>
<dbReference type="GO" id="GO:0003677">
    <property type="term" value="F:DNA binding"/>
    <property type="evidence" value="ECO:0007669"/>
    <property type="project" value="UniProtKB-KW"/>
</dbReference>
<evidence type="ECO:0008006" key="8">
    <source>
        <dbReference type="Google" id="ProtNLM"/>
    </source>
</evidence>
<feature type="compositionally biased region" description="Basic and acidic residues" evidence="6">
    <location>
        <begin position="31"/>
        <end position="45"/>
    </location>
</feature>
<keyword evidence="5" id="KW-0539">Nucleus</keyword>
<keyword evidence="2" id="KW-0805">Transcription regulation</keyword>
<dbReference type="Gene3D" id="2.40.330.10">
    <property type="entry name" value="DNA-binding pseudobarrel domain"/>
    <property type="match status" value="1"/>
</dbReference>
<dbReference type="EMBL" id="JACGWJ010000002">
    <property type="protein sequence ID" value="KAL0436157.1"/>
    <property type="molecule type" value="Genomic_DNA"/>
</dbReference>
<evidence type="ECO:0000313" key="7">
    <source>
        <dbReference type="EMBL" id="KAL0436157.1"/>
    </source>
</evidence>
<protein>
    <recommendedName>
        <fullName evidence="8">TF-B3 domain-containing protein</fullName>
    </recommendedName>
</protein>
<comment type="caution">
    <text evidence="7">The sequence shown here is derived from an EMBL/GenBank/DDBJ whole genome shotgun (WGS) entry which is preliminary data.</text>
</comment>
<keyword evidence="4" id="KW-0804">Transcription</keyword>
<dbReference type="SUPFAM" id="SSF101936">
    <property type="entry name" value="DNA-binding pseudobarrel domain"/>
    <property type="match status" value="1"/>
</dbReference>
<dbReference type="AlphaFoldDB" id="A0AAW2W7I9"/>
<comment type="subcellular location">
    <subcellularLocation>
        <location evidence="1">Nucleus</location>
    </subcellularLocation>
</comment>
<gene>
    <name evidence="7" type="ORF">Sradi_0323600</name>
</gene>
<name>A0AAW2W7I9_SESRA</name>
<evidence type="ECO:0000256" key="2">
    <source>
        <dbReference type="ARBA" id="ARBA00023015"/>
    </source>
</evidence>
<dbReference type="Pfam" id="PF03754">
    <property type="entry name" value="At2g31720-like"/>
    <property type="match status" value="1"/>
</dbReference>
<evidence type="ECO:0000256" key="5">
    <source>
        <dbReference type="ARBA" id="ARBA00023242"/>
    </source>
</evidence>
<accession>A0AAW2W7I9</accession>
<keyword evidence="3" id="KW-0238">DNA-binding</keyword>
<evidence type="ECO:0000256" key="1">
    <source>
        <dbReference type="ARBA" id="ARBA00004123"/>
    </source>
</evidence>
<feature type="compositionally biased region" description="Low complexity" evidence="6">
    <location>
        <begin position="305"/>
        <end position="326"/>
    </location>
</feature>
<evidence type="ECO:0000256" key="6">
    <source>
        <dbReference type="SAM" id="MobiDB-lite"/>
    </source>
</evidence>
<feature type="region of interest" description="Disordered" evidence="6">
    <location>
        <begin position="19"/>
        <end position="45"/>
    </location>
</feature>
<dbReference type="InterPro" id="IPR015300">
    <property type="entry name" value="DNA-bd_pseudobarrel_sf"/>
</dbReference>
<dbReference type="GO" id="GO:0005634">
    <property type="term" value="C:nucleus"/>
    <property type="evidence" value="ECO:0007669"/>
    <property type="project" value="UniProtKB-SubCell"/>
</dbReference>
<dbReference type="PANTHER" id="PTHR31541">
    <property type="entry name" value="B3 DOMAIN PLANT PROTEIN-RELATED"/>
    <property type="match status" value="1"/>
</dbReference>
<reference evidence="7" key="2">
    <citation type="journal article" date="2024" name="Plant">
        <title>Genomic evolution and insights into agronomic trait innovations of Sesamum species.</title>
        <authorList>
            <person name="Miao H."/>
            <person name="Wang L."/>
            <person name="Qu L."/>
            <person name="Liu H."/>
            <person name="Sun Y."/>
            <person name="Le M."/>
            <person name="Wang Q."/>
            <person name="Wei S."/>
            <person name="Zheng Y."/>
            <person name="Lin W."/>
            <person name="Duan Y."/>
            <person name="Cao H."/>
            <person name="Xiong S."/>
            <person name="Wang X."/>
            <person name="Wei L."/>
            <person name="Li C."/>
            <person name="Ma Q."/>
            <person name="Ju M."/>
            <person name="Zhao R."/>
            <person name="Li G."/>
            <person name="Mu C."/>
            <person name="Tian Q."/>
            <person name="Mei H."/>
            <person name="Zhang T."/>
            <person name="Gao T."/>
            <person name="Zhang H."/>
        </authorList>
    </citation>
    <scope>NUCLEOTIDE SEQUENCE</scope>
    <source>
        <strain evidence="7">G02</strain>
    </source>
</reference>
<evidence type="ECO:0000256" key="3">
    <source>
        <dbReference type="ARBA" id="ARBA00023125"/>
    </source>
</evidence>
<feature type="region of interest" description="Disordered" evidence="6">
    <location>
        <begin position="85"/>
        <end position="151"/>
    </location>
</feature>
<reference evidence="7" key="1">
    <citation type="submission" date="2020-06" db="EMBL/GenBank/DDBJ databases">
        <authorList>
            <person name="Li T."/>
            <person name="Hu X."/>
            <person name="Zhang T."/>
            <person name="Song X."/>
            <person name="Zhang H."/>
            <person name="Dai N."/>
            <person name="Sheng W."/>
            <person name="Hou X."/>
            <person name="Wei L."/>
        </authorList>
    </citation>
    <scope>NUCLEOTIDE SEQUENCE</scope>
    <source>
        <strain evidence="7">G02</strain>
        <tissue evidence="7">Leaf</tissue>
    </source>
</reference>
<feature type="region of interest" description="Disordered" evidence="6">
    <location>
        <begin position="293"/>
        <end position="326"/>
    </location>
</feature>